<dbReference type="EC" id="3.1.26.5" evidence="7 8"/>
<dbReference type="GO" id="GO:0001682">
    <property type="term" value="P:tRNA 5'-leader removal"/>
    <property type="evidence" value="ECO:0007669"/>
    <property type="project" value="UniProtKB-UniRule"/>
</dbReference>
<comment type="function">
    <text evidence="1 7">RNaseP catalyzes the removal of the 5'-leader sequence from pre-tRNA to produce the mature 5'-terminus. It can also cleave other RNA substrates such as 4.5S RNA. The protein component plays an auxiliary but essential role in vivo by binding to the 5'-leader sequence and broadening the substrate specificity of the ribozyme.</text>
</comment>
<keyword evidence="2 7" id="KW-0819">tRNA processing</keyword>
<evidence type="ECO:0000313" key="10">
    <source>
        <dbReference type="Proteomes" id="UP000325372"/>
    </source>
</evidence>
<dbReference type="GO" id="GO:0042781">
    <property type="term" value="F:3'-tRNA processing endoribonuclease activity"/>
    <property type="evidence" value="ECO:0007669"/>
    <property type="project" value="TreeGrafter"/>
</dbReference>
<dbReference type="Gene3D" id="3.30.230.10">
    <property type="match status" value="1"/>
</dbReference>
<sequence length="126" mass="14406">MTGTFPKSSRLVNGAQYSRVFERPRVYQDRCFRILARSSDGEDARLGLAVSKKVSREAVGRNRLKRVIRESFRQRRHDLADFGGIDIVVLPARRAATICNRELFESLAGLWQRLIDSGRRTARDQG</sequence>
<evidence type="ECO:0000256" key="6">
    <source>
        <dbReference type="ARBA" id="ARBA00022884"/>
    </source>
</evidence>
<dbReference type="InterPro" id="IPR020568">
    <property type="entry name" value="Ribosomal_Su5_D2-typ_SF"/>
</dbReference>
<organism evidence="9 10">
    <name type="scientific">Marinihelvus fidelis</name>
    <dbReference type="NCBI Taxonomy" id="2613842"/>
    <lineage>
        <taxon>Bacteria</taxon>
        <taxon>Pseudomonadati</taxon>
        <taxon>Pseudomonadota</taxon>
        <taxon>Gammaproteobacteria</taxon>
        <taxon>Chromatiales</taxon>
        <taxon>Wenzhouxiangellaceae</taxon>
        <taxon>Marinihelvus</taxon>
    </lineage>
</organism>
<keyword evidence="5 7" id="KW-0378">Hydrolase</keyword>
<dbReference type="InterPro" id="IPR014721">
    <property type="entry name" value="Ribsml_uS5_D2-typ_fold_subgr"/>
</dbReference>
<comment type="subunit">
    <text evidence="7">Consists of a catalytic RNA component (M1 or rnpB) and a protein subunit.</text>
</comment>
<comment type="caution">
    <text evidence="9">The sequence shown here is derived from an EMBL/GenBank/DDBJ whole genome shotgun (WGS) entry which is preliminary data.</text>
</comment>
<dbReference type="PANTHER" id="PTHR33992:SF1">
    <property type="entry name" value="RIBONUCLEASE P PROTEIN COMPONENT"/>
    <property type="match status" value="1"/>
</dbReference>
<name>A0A5N0TDW4_9GAMM</name>
<dbReference type="RefSeq" id="WP_150864139.1">
    <property type="nucleotide sequence ID" value="NZ_VYXP01000005.1"/>
</dbReference>
<dbReference type="SUPFAM" id="SSF54211">
    <property type="entry name" value="Ribosomal protein S5 domain 2-like"/>
    <property type="match status" value="1"/>
</dbReference>
<dbReference type="EMBL" id="VYXP01000005">
    <property type="protein sequence ID" value="KAA9131489.1"/>
    <property type="molecule type" value="Genomic_DNA"/>
</dbReference>
<dbReference type="GO" id="GO:0030677">
    <property type="term" value="C:ribonuclease P complex"/>
    <property type="evidence" value="ECO:0007669"/>
    <property type="project" value="TreeGrafter"/>
</dbReference>
<dbReference type="Proteomes" id="UP000325372">
    <property type="component" value="Unassembled WGS sequence"/>
</dbReference>
<dbReference type="InterPro" id="IPR000100">
    <property type="entry name" value="RNase_P"/>
</dbReference>
<proteinExistence type="inferred from homology"/>
<comment type="catalytic activity">
    <reaction evidence="7">
        <text>Endonucleolytic cleavage of RNA, removing 5'-extranucleotides from tRNA precursor.</text>
        <dbReference type="EC" id="3.1.26.5"/>
    </reaction>
</comment>
<protein>
    <recommendedName>
        <fullName evidence="7 8">Ribonuclease P protein component</fullName>
        <shortName evidence="7">RNase P protein</shortName>
        <shortName evidence="7">RNaseP protein</shortName>
        <ecNumber evidence="7 8">3.1.26.5</ecNumber>
    </recommendedName>
    <alternativeName>
        <fullName evidence="7">Protein C5</fullName>
    </alternativeName>
</protein>
<evidence type="ECO:0000256" key="4">
    <source>
        <dbReference type="ARBA" id="ARBA00022759"/>
    </source>
</evidence>
<gene>
    <name evidence="7 9" type="primary">rnpA</name>
    <name evidence="9" type="ORF">F3N42_09230</name>
</gene>
<evidence type="ECO:0000256" key="7">
    <source>
        <dbReference type="HAMAP-Rule" id="MF_00227"/>
    </source>
</evidence>
<dbReference type="GO" id="GO:0004526">
    <property type="term" value="F:ribonuclease P activity"/>
    <property type="evidence" value="ECO:0007669"/>
    <property type="project" value="UniProtKB-UniRule"/>
</dbReference>
<comment type="similarity">
    <text evidence="7">Belongs to the RnpA family.</text>
</comment>
<dbReference type="PANTHER" id="PTHR33992">
    <property type="entry name" value="RIBONUCLEASE P PROTEIN COMPONENT"/>
    <property type="match status" value="1"/>
</dbReference>
<accession>A0A5N0TDW4</accession>
<keyword evidence="3 7" id="KW-0540">Nuclease</keyword>
<evidence type="ECO:0000256" key="1">
    <source>
        <dbReference type="ARBA" id="ARBA00002663"/>
    </source>
</evidence>
<dbReference type="PROSITE" id="PS00648">
    <property type="entry name" value="RIBONUCLEASE_P"/>
    <property type="match status" value="1"/>
</dbReference>
<evidence type="ECO:0000256" key="5">
    <source>
        <dbReference type="ARBA" id="ARBA00022801"/>
    </source>
</evidence>
<evidence type="ECO:0000256" key="2">
    <source>
        <dbReference type="ARBA" id="ARBA00022694"/>
    </source>
</evidence>
<dbReference type="NCBIfam" id="TIGR00188">
    <property type="entry name" value="rnpA"/>
    <property type="match status" value="1"/>
</dbReference>
<dbReference type="AlphaFoldDB" id="A0A5N0TDW4"/>
<keyword evidence="4 7" id="KW-0255">Endonuclease</keyword>
<dbReference type="GO" id="GO:0000049">
    <property type="term" value="F:tRNA binding"/>
    <property type="evidence" value="ECO:0007669"/>
    <property type="project" value="UniProtKB-UniRule"/>
</dbReference>
<evidence type="ECO:0000313" key="9">
    <source>
        <dbReference type="EMBL" id="KAA9131489.1"/>
    </source>
</evidence>
<keyword evidence="10" id="KW-1185">Reference proteome</keyword>
<evidence type="ECO:0000256" key="3">
    <source>
        <dbReference type="ARBA" id="ARBA00022722"/>
    </source>
</evidence>
<evidence type="ECO:0000256" key="8">
    <source>
        <dbReference type="NCBIfam" id="TIGR00188"/>
    </source>
</evidence>
<dbReference type="HAMAP" id="MF_00227">
    <property type="entry name" value="RNase_P"/>
    <property type="match status" value="1"/>
</dbReference>
<keyword evidence="6 7" id="KW-0694">RNA-binding</keyword>
<reference evidence="9 10" key="1">
    <citation type="submission" date="2019-09" db="EMBL/GenBank/DDBJ databases">
        <title>Wenzhouxiangella sp. Genome sequencing and assembly.</title>
        <authorList>
            <person name="Zhang R."/>
        </authorList>
    </citation>
    <scope>NUCLEOTIDE SEQUENCE [LARGE SCALE GENOMIC DNA]</scope>
    <source>
        <strain evidence="9 10">W260</strain>
    </source>
</reference>
<dbReference type="Pfam" id="PF00825">
    <property type="entry name" value="Ribonuclease_P"/>
    <property type="match status" value="1"/>
</dbReference>
<dbReference type="InterPro" id="IPR020539">
    <property type="entry name" value="RNase_P_CS"/>
</dbReference>